<sequence>MVRRLCFSVAWVFALGFAGSAAVQGRDDSLIGWWKFDDGLGTVARDASGRGRDGTLRGGPTWVIGRVDGALQFDGIDDYVEVGSVGISGTAPRTVLGWVKAGTPAVPSWTSVFGFVPDGSTDGTYFDVEIDDTGHYVAHICGDQWILGPVDTQWRHVGGTYDGSAGRWYLDGQLIGGVEGQLGTIDHVRIGARLSNGKYFPGLIDDVRIYNRVLTEAEIRSVMDGTDLGLATAPSPAEGALDVPRDAVLAWTPHPSAVRHNVYFGTSWNDVCNAGTADPRNVLVSQGQAGATFDPDGLSEFSRTYYWRVDGVGPAPDNAVFKGRVWSFTSEFFVYPIEDVVATSNATSSATEGPENTVNGSGLDENDGHSMHSSDMWLTTADVPTPVWIQYEFDRVYKLHEMLVWNYNAEFEMILGFGVRTAGIECSTDGIAWVTLGDVEFAAATAAAGYVANTTVDLAGTPARYVRLVIHDNWGAMTPVGLSEVRFLYVPAHAREPQPASDATDVGVDSVLRWRGGRDAVSHEVYFGAGEDDLEWVASPTEAVFTPPAMQFGATYYWKVDEVAGDGLWPGTVWCFSTQQYASIDGFETYTDDIDAGGAVFNTWLDGWVNGTGATVGYLEAPFAERTIVHSGRQSMPLQYDNTVSPFYSEAERTFAGPQDWTVGGADSLRLYFRGQATNSPQTVYLSLKDNAGHSATVVHESAEAVRATEWQQWRIPLSAFPGVTLSRVQAIAIGVGSRTSPTAGGSGTIYIDDVGYGRADE</sequence>
<reference evidence="6" key="1">
    <citation type="submission" date="2023-05" db="EMBL/GenBank/DDBJ databases">
        <title>Anaerotaeda fermentans gen. nov., sp. nov., a novel anaerobic planctomycete of the new family within the order Sedimentisphaerales isolated from Taman Peninsula, Russia.</title>
        <authorList>
            <person name="Khomyakova M.A."/>
            <person name="Merkel A.Y."/>
            <person name="Slobodkin A.I."/>
        </authorList>
    </citation>
    <scope>NUCLEOTIDE SEQUENCE</scope>
    <source>
        <strain evidence="6">M17dextr</strain>
    </source>
</reference>
<dbReference type="Gene3D" id="2.60.120.430">
    <property type="entry name" value="Galactose-binding lectin"/>
    <property type="match status" value="1"/>
</dbReference>
<dbReference type="Proteomes" id="UP001431776">
    <property type="component" value="Unassembled WGS sequence"/>
</dbReference>
<dbReference type="Pfam" id="PF13385">
    <property type="entry name" value="Laminin_G_3"/>
    <property type="match status" value="1"/>
</dbReference>
<feature type="compositionally biased region" description="Polar residues" evidence="3">
    <location>
        <begin position="345"/>
        <end position="360"/>
    </location>
</feature>
<feature type="region of interest" description="Disordered" evidence="3">
    <location>
        <begin position="345"/>
        <end position="366"/>
    </location>
</feature>
<protein>
    <submittedName>
        <fullName evidence="6">Discoidin domain-containing protein</fullName>
    </submittedName>
</protein>
<dbReference type="EMBL" id="JASCXX010000008">
    <property type="protein sequence ID" value="MDI6449038.1"/>
    <property type="molecule type" value="Genomic_DNA"/>
</dbReference>
<dbReference type="InterPro" id="IPR006558">
    <property type="entry name" value="LamG-like"/>
</dbReference>
<evidence type="ECO:0000256" key="4">
    <source>
        <dbReference type="SAM" id="SignalP"/>
    </source>
</evidence>
<evidence type="ECO:0000256" key="1">
    <source>
        <dbReference type="ARBA" id="ARBA00022729"/>
    </source>
</evidence>
<evidence type="ECO:0000313" key="7">
    <source>
        <dbReference type="Proteomes" id="UP001431776"/>
    </source>
</evidence>
<dbReference type="InterPro" id="IPR013320">
    <property type="entry name" value="ConA-like_dom_sf"/>
</dbReference>
<dbReference type="RefSeq" id="WP_349244447.1">
    <property type="nucleotide sequence ID" value="NZ_JASCXX010000008.1"/>
</dbReference>
<dbReference type="InterPro" id="IPR000421">
    <property type="entry name" value="FA58C"/>
</dbReference>
<dbReference type="PROSITE" id="PS50022">
    <property type="entry name" value="FA58C_3"/>
    <property type="match status" value="1"/>
</dbReference>
<proteinExistence type="predicted"/>
<keyword evidence="7" id="KW-1185">Reference proteome</keyword>
<dbReference type="AlphaFoldDB" id="A0AAW6U1D5"/>
<accession>A0AAW6U1D5</accession>
<dbReference type="InterPro" id="IPR008979">
    <property type="entry name" value="Galactose-bd-like_sf"/>
</dbReference>
<gene>
    <name evidence="6" type="ORF">QJ522_08285</name>
</gene>
<dbReference type="SUPFAM" id="SSF49785">
    <property type="entry name" value="Galactose-binding domain-like"/>
    <property type="match status" value="2"/>
</dbReference>
<evidence type="ECO:0000313" key="6">
    <source>
        <dbReference type="EMBL" id="MDI6449038.1"/>
    </source>
</evidence>
<comment type="caution">
    <text evidence="6">The sequence shown here is derived from an EMBL/GenBank/DDBJ whole genome shotgun (WGS) entry which is preliminary data.</text>
</comment>
<dbReference type="PANTHER" id="PTHR47635">
    <property type="entry name" value="CUB DOMAIN-CONTAINING PROTEIN"/>
    <property type="match status" value="1"/>
</dbReference>
<evidence type="ECO:0000256" key="3">
    <source>
        <dbReference type="SAM" id="MobiDB-lite"/>
    </source>
</evidence>
<dbReference type="Gene3D" id="2.60.120.200">
    <property type="match status" value="1"/>
</dbReference>
<keyword evidence="2" id="KW-1015">Disulfide bond</keyword>
<organism evidence="6 7">
    <name type="scientific">Anaerobaca lacustris</name>
    <dbReference type="NCBI Taxonomy" id="3044600"/>
    <lineage>
        <taxon>Bacteria</taxon>
        <taxon>Pseudomonadati</taxon>
        <taxon>Planctomycetota</taxon>
        <taxon>Phycisphaerae</taxon>
        <taxon>Sedimentisphaerales</taxon>
        <taxon>Anaerobacaceae</taxon>
        <taxon>Anaerobaca</taxon>
    </lineage>
</organism>
<dbReference type="PANTHER" id="PTHR47635:SF2">
    <property type="entry name" value="LAMG-LIKE JELLYROLL FOLD DOMAIN-CONTAINING PROTEIN"/>
    <property type="match status" value="1"/>
</dbReference>
<dbReference type="Gene3D" id="2.60.40.10">
    <property type="entry name" value="Immunoglobulins"/>
    <property type="match status" value="1"/>
</dbReference>
<keyword evidence="1 4" id="KW-0732">Signal</keyword>
<dbReference type="SMART" id="SM00560">
    <property type="entry name" value="LamGL"/>
    <property type="match status" value="1"/>
</dbReference>
<feature type="chain" id="PRO_5043611049" evidence="4">
    <location>
        <begin position="26"/>
        <end position="762"/>
    </location>
</feature>
<dbReference type="SUPFAM" id="SSF49899">
    <property type="entry name" value="Concanavalin A-like lectins/glucanases"/>
    <property type="match status" value="1"/>
</dbReference>
<dbReference type="Gene3D" id="2.60.120.260">
    <property type="entry name" value="Galactose-binding domain-like"/>
    <property type="match status" value="1"/>
</dbReference>
<name>A0AAW6U1D5_9BACT</name>
<evidence type="ECO:0000259" key="5">
    <source>
        <dbReference type="PROSITE" id="PS50022"/>
    </source>
</evidence>
<dbReference type="InterPro" id="IPR013783">
    <property type="entry name" value="Ig-like_fold"/>
</dbReference>
<dbReference type="Pfam" id="PF00754">
    <property type="entry name" value="F5_F8_type_C"/>
    <property type="match status" value="1"/>
</dbReference>
<evidence type="ECO:0000256" key="2">
    <source>
        <dbReference type="ARBA" id="ARBA00023157"/>
    </source>
</evidence>
<feature type="signal peptide" evidence="4">
    <location>
        <begin position="1"/>
        <end position="25"/>
    </location>
</feature>
<feature type="domain" description="F5/8 type C" evidence="5">
    <location>
        <begin position="329"/>
        <end position="487"/>
    </location>
</feature>